<gene>
    <name evidence="1" type="ORF">RUM4293_01753</name>
</gene>
<accession>A0A0P1E5M0</accession>
<evidence type="ECO:0000313" key="1">
    <source>
        <dbReference type="EMBL" id="CUH42864.1"/>
    </source>
</evidence>
<dbReference type="Proteomes" id="UP000050786">
    <property type="component" value="Unassembled WGS sequence"/>
</dbReference>
<reference evidence="2" key="1">
    <citation type="submission" date="2015-09" db="EMBL/GenBank/DDBJ databases">
        <authorList>
            <person name="Rodrigo-Torres L."/>
            <person name="Arahal D.R."/>
        </authorList>
    </citation>
    <scope>NUCLEOTIDE SEQUENCE [LARGE SCALE GENOMIC DNA]</scope>
    <source>
        <strain evidence="2">CECT 4293</strain>
    </source>
</reference>
<protein>
    <submittedName>
        <fullName evidence="1">Uncharacterized protein</fullName>
    </submittedName>
</protein>
<dbReference type="AlphaFoldDB" id="A0A0P1E5M0"/>
<dbReference type="EMBL" id="CYPS01000032">
    <property type="protein sequence ID" value="CUH42864.1"/>
    <property type="molecule type" value="Genomic_DNA"/>
</dbReference>
<proteinExistence type="predicted"/>
<organism evidence="1 2">
    <name type="scientific">Ruegeria atlantica</name>
    <dbReference type="NCBI Taxonomy" id="81569"/>
    <lineage>
        <taxon>Bacteria</taxon>
        <taxon>Pseudomonadati</taxon>
        <taxon>Pseudomonadota</taxon>
        <taxon>Alphaproteobacteria</taxon>
        <taxon>Rhodobacterales</taxon>
        <taxon>Roseobacteraceae</taxon>
        <taxon>Ruegeria</taxon>
    </lineage>
</organism>
<sequence>MAGAFARPASAVDRNLFNFFDGNRLGDHKTAKHRLDAVSQ</sequence>
<name>A0A0P1E5M0_9RHOB</name>
<evidence type="ECO:0000313" key="2">
    <source>
        <dbReference type="Proteomes" id="UP000050786"/>
    </source>
</evidence>
<keyword evidence="2" id="KW-1185">Reference proteome</keyword>